<reference evidence="1" key="1">
    <citation type="submission" date="2021-09" db="EMBL/GenBank/DDBJ databases">
        <authorList>
            <person name="Liu Y."/>
        </authorList>
    </citation>
    <scope>NUCLEOTIDE SEQUENCE</scope>
</reference>
<dbReference type="EMBL" id="OK040171">
    <property type="protein sequence ID" value="UAV84515.1"/>
    <property type="molecule type" value="Genomic_DNA"/>
</dbReference>
<evidence type="ECO:0000313" key="2">
    <source>
        <dbReference type="Proteomes" id="UP000827914"/>
    </source>
</evidence>
<protein>
    <submittedName>
        <fullName evidence="1">Uncharacterized protein</fullName>
    </submittedName>
</protein>
<evidence type="ECO:0000313" key="1">
    <source>
        <dbReference type="EMBL" id="UAV84515.1"/>
    </source>
</evidence>
<dbReference type="Proteomes" id="UP000827914">
    <property type="component" value="Segment"/>
</dbReference>
<organism evidence="1 2">
    <name type="scientific">Pseudomonas phage PHB09</name>
    <dbReference type="NCBI Taxonomy" id="2867265"/>
    <lineage>
        <taxon>Viruses</taxon>
        <taxon>Duplodnaviria</taxon>
        <taxon>Heunggongvirae</taxon>
        <taxon>Uroviricota</taxon>
        <taxon>Caudoviricetes</taxon>
        <taxon>Vandenendeviridae</taxon>
        <taxon>Gorskivirinae</taxon>
        <taxon>Dilongvirus</taxon>
        <taxon>Dilongvirus PHB09</taxon>
    </lineage>
</organism>
<name>A0AAE8XC82_9CAUD</name>
<keyword evidence="2" id="KW-1185">Reference proteome</keyword>
<gene>
    <name evidence="1" type="ORF">PHB09_019</name>
</gene>
<sequence length="76" mass="8792">MSLHNEIMNIPTKSETLLNEVGSPLDYKLGHRDARHAAAELSLKYEHLIERLLDALERLHADDFVDSIRGEYNLYE</sequence>
<accession>A0AAE8XC82</accession>
<proteinExistence type="predicted"/>